<feature type="transmembrane region" description="Helical" evidence="10">
    <location>
        <begin position="28"/>
        <end position="49"/>
    </location>
</feature>
<dbReference type="PANTHER" id="PTHR30625">
    <property type="entry name" value="PROTEIN TOLQ"/>
    <property type="match status" value="1"/>
</dbReference>
<evidence type="ECO:0000256" key="5">
    <source>
        <dbReference type="ARBA" id="ARBA00022618"/>
    </source>
</evidence>
<evidence type="ECO:0000259" key="11">
    <source>
        <dbReference type="Pfam" id="PF01618"/>
    </source>
</evidence>
<comment type="similarity">
    <text evidence="2">Belongs to the ExbB/TolQ family.</text>
</comment>
<protein>
    <submittedName>
        <fullName evidence="12">Protein TolQ</fullName>
    </submittedName>
</protein>
<comment type="caution">
    <text evidence="12">The sequence shown here is derived from an EMBL/GenBank/DDBJ whole genome shotgun (WGS) entry which is preliminary data.</text>
</comment>
<evidence type="ECO:0000256" key="3">
    <source>
        <dbReference type="ARBA" id="ARBA00022475"/>
    </source>
</evidence>
<dbReference type="HAMAP" id="MF_02202">
    <property type="entry name" value="TolQ"/>
    <property type="match status" value="1"/>
</dbReference>
<keyword evidence="13" id="KW-1185">Reference proteome</keyword>
<keyword evidence="9" id="KW-0131">Cell cycle</keyword>
<keyword evidence="7 10" id="KW-1133">Transmembrane helix</keyword>
<evidence type="ECO:0000256" key="10">
    <source>
        <dbReference type="SAM" id="Phobius"/>
    </source>
</evidence>
<feature type="non-terminal residue" evidence="12">
    <location>
        <position position="252"/>
    </location>
</feature>
<dbReference type="RefSeq" id="WP_220117792.1">
    <property type="nucleotide sequence ID" value="NZ_JAHZUY010000028.1"/>
</dbReference>
<dbReference type="InterPro" id="IPR002898">
    <property type="entry name" value="MotA_ExbB_proton_chnl"/>
</dbReference>
<evidence type="ECO:0000256" key="9">
    <source>
        <dbReference type="ARBA" id="ARBA00023306"/>
    </source>
</evidence>
<gene>
    <name evidence="12" type="primary">tolQ</name>
    <name evidence="12" type="ORF">K1J50_11155</name>
</gene>
<keyword evidence="8 10" id="KW-0472">Membrane</keyword>
<dbReference type="Pfam" id="PF01618">
    <property type="entry name" value="MotA_ExbB"/>
    <property type="match status" value="1"/>
</dbReference>
<evidence type="ECO:0000313" key="13">
    <source>
        <dbReference type="Proteomes" id="UP001519924"/>
    </source>
</evidence>
<dbReference type="NCBIfam" id="TIGR02796">
    <property type="entry name" value="tolQ"/>
    <property type="match status" value="1"/>
</dbReference>
<keyword evidence="6 10" id="KW-0812">Transmembrane</keyword>
<dbReference type="Proteomes" id="UP001519924">
    <property type="component" value="Unassembled WGS sequence"/>
</dbReference>
<proteinExistence type="inferred from homology"/>
<dbReference type="PANTHER" id="PTHR30625:SF3">
    <property type="entry name" value="TOL-PAL SYSTEM PROTEIN TOLQ"/>
    <property type="match status" value="1"/>
</dbReference>
<sequence>MDRTVTATALGQAAHDLSLWGLFLQADWVVKAVMILLLLASIWVWAVVFEKIATLRRVNRAGDAFEDRFWSGGSLEELYEREGAQPAHPLAAVFGAGMREWRRSAERVGGSELAVTGLKERVERAMAVTIQREMERLERWMVFLASVGSAAPFVGLFGTVWGIMNSFSAIAGMQNTNLAVVAPGIAEALFATAMGLVAAIPAVLAYNKFNTDLARFAARLEAFAAEFGAILSRQAELVALRRAAPAAEPGGA</sequence>
<evidence type="ECO:0000256" key="1">
    <source>
        <dbReference type="ARBA" id="ARBA00004651"/>
    </source>
</evidence>
<name>A0ABS7F386_9PROT</name>
<dbReference type="EMBL" id="JAHZUY010000028">
    <property type="protein sequence ID" value="MBW8270044.1"/>
    <property type="molecule type" value="Genomic_DNA"/>
</dbReference>
<keyword evidence="4" id="KW-0997">Cell inner membrane</keyword>
<evidence type="ECO:0000313" key="12">
    <source>
        <dbReference type="EMBL" id="MBW8270044.1"/>
    </source>
</evidence>
<organism evidence="12 13">
    <name type="scientific">Caldovatus aquaticus</name>
    <dbReference type="NCBI Taxonomy" id="2865671"/>
    <lineage>
        <taxon>Bacteria</taxon>
        <taxon>Pseudomonadati</taxon>
        <taxon>Pseudomonadota</taxon>
        <taxon>Alphaproteobacteria</taxon>
        <taxon>Acetobacterales</taxon>
        <taxon>Roseomonadaceae</taxon>
        <taxon>Caldovatus</taxon>
    </lineage>
</organism>
<keyword evidence="5" id="KW-0132">Cell division</keyword>
<keyword evidence="3" id="KW-1003">Cell membrane</keyword>
<dbReference type="InterPro" id="IPR050790">
    <property type="entry name" value="ExbB/TolQ_transport"/>
</dbReference>
<reference evidence="12 13" key="1">
    <citation type="submission" date="2021-08" db="EMBL/GenBank/DDBJ databases">
        <title>Caldovatus sediminis gen. nov., sp. nov., a moderately thermophilic bacterium isolated from a hot spring.</title>
        <authorList>
            <person name="Hu C.-J."/>
            <person name="Li W.-J."/>
            <person name="Xian W.-D."/>
        </authorList>
    </citation>
    <scope>NUCLEOTIDE SEQUENCE [LARGE SCALE GENOMIC DNA]</scope>
    <source>
        <strain evidence="12 13">SYSU G05006</strain>
    </source>
</reference>
<feature type="transmembrane region" description="Helical" evidence="10">
    <location>
        <begin position="140"/>
        <end position="164"/>
    </location>
</feature>
<feature type="transmembrane region" description="Helical" evidence="10">
    <location>
        <begin position="184"/>
        <end position="206"/>
    </location>
</feature>
<accession>A0ABS7F386</accession>
<evidence type="ECO:0000256" key="2">
    <source>
        <dbReference type="ARBA" id="ARBA00010442"/>
    </source>
</evidence>
<dbReference type="InterPro" id="IPR014163">
    <property type="entry name" value="Tol-Pal_TolQ"/>
</dbReference>
<evidence type="ECO:0000256" key="8">
    <source>
        <dbReference type="ARBA" id="ARBA00023136"/>
    </source>
</evidence>
<comment type="subcellular location">
    <subcellularLocation>
        <location evidence="1">Cell membrane</location>
        <topology evidence="1">Multi-pass membrane protein</topology>
    </subcellularLocation>
</comment>
<feature type="domain" description="MotA/TolQ/ExbB proton channel" evidence="11">
    <location>
        <begin position="114"/>
        <end position="221"/>
    </location>
</feature>
<evidence type="ECO:0000256" key="4">
    <source>
        <dbReference type="ARBA" id="ARBA00022519"/>
    </source>
</evidence>
<evidence type="ECO:0000256" key="7">
    <source>
        <dbReference type="ARBA" id="ARBA00022989"/>
    </source>
</evidence>
<evidence type="ECO:0000256" key="6">
    <source>
        <dbReference type="ARBA" id="ARBA00022692"/>
    </source>
</evidence>